<evidence type="ECO:0000313" key="2">
    <source>
        <dbReference type="EMBL" id="CAD6255746.1"/>
    </source>
</evidence>
<dbReference type="EMBL" id="CAJGYO010000010">
    <property type="protein sequence ID" value="CAD6255746.1"/>
    <property type="molecule type" value="Genomic_DNA"/>
</dbReference>
<evidence type="ECO:0000313" key="3">
    <source>
        <dbReference type="Proteomes" id="UP000604825"/>
    </source>
</evidence>
<name>A0A811QG47_9POAL</name>
<keyword evidence="3" id="KW-1185">Reference proteome</keyword>
<feature type="region of interest" description="Disordered" evidence="1">
    <location>
        <begin position="190"/>
        <end position="224"/>
    </location>
</feature>
<accession>A0A811QG47</accession>
<dbReference type="AlphaFoldDB" id="A0A811QG47"/>
<protein>
    <submittedName>
        <fullName evidence="2">Uncharacterized protein</fullName>
    </submittedName>
</protein>
<gene>
    <name evidence="2" type="ORF">NCGR_LOCUS39284</name>
</gene>
<dbReference type="OrthoDB" id="685527at2759"/>
<feature type="compositionally biased region" description="Low complexity" evidence="1">
    <location>
        <begin position="194"/>
        <end position="204"/>
    </location>
</feature>
<organism evidence="2 3">
    <name type="scientific">Miscanthus lutarioriparius</name>
    <dbReference type="NCBI Taxonomy" id="422564"/>
    <lineage>
        <taxon>Eukaryota</taxon>
        <taxon>Viridiplantae</taxon>
        <taxon>Streptophyta</taxon>
        <taxon>Embryophyta</taxon>
        <taxon>Tracheophyta</taxon>
        <taxon>Spermatophyta</taxon>
        <taxon>Magnoliopsida</taxon>
        <taxon>Liliopsida</taxon>
        <taxon>Poales</taxon>
        <taxon>Poaceae</taxon>
        <taxon>PACMAD clade</taxon>
        <taxon>Panicoideae</taxon>
        <taxon>Andropogonodae</taxon>
        <taxon>Andropogoneae</taxon>
        <taxon>Saccharinae</taxon>
        <taxon>Miscanthus</taxon>
    </lineage>
</organism>
<sequence length="224" mass="24760">MKSPSSKNGQCPRSLPRVPQFKWLVKGMYPTSACRLAISVPAYVEQRPDGLDDYHVTANYMCVVDKDKFSWMGFLGCLGEEIVHGVDQELQVIFFNKTKDETVRIDSDSALLHVFDVYWDSRKVPLTVHVVDTGLRLLKSKCCNANASQSSQSVIIIQESQVNCQPIAMILPNLVADENGEAVDLNNDGNCEANANGDEGLNLDNDGEDDDAIAEEEEDTAEDD</sequence>
<dbReference type="Proteomes" id="UP000604825">
    <property type="component" value="Unassembled WGS sequence"/>
</dbReference>
<proteinExistence type="predicted"/>
<comment type="caution">
    <text evidence="2">The sequence shown here is derived from an EMBL/GenBank/DDBJ whole genome shotgun (WGS) entry which is preliminary data.</text>
</comment>
<reference evidence="2" key="1">
    <citation type="submission" date="2020-10" db="EMBL/GenBank/DDBJ databases">
        <authorList>
            <person name="Han B."/>
            <person name="Lu T."/>
            <person name="Zhao Q."/>
            <person name="Huang X."/>
            <person name="Zhao Y."/>
        </authorList>
    </citation>
    <scope>NUCLEOTIDE SEQUENCE</scope>
</reference>
<feature type="compositionally biased region" description="Acidic residues" evidence="1">
    <location>
        <begin position="205"/>
        <end position="224"/>
    </location>
</feature>
<evidence type="ECO:0000256" key="1">
    <source>
        <dbReference type="SAM" id="MobiDB-lite"/>
    </source>
</evidence>